<comment type="subcellular location">
    <subcellularLocation>
        <location evidence="1">Cell membrane</location>
        <topology evidence="1">Multi-pass membrane protein</topology>
    </subcellularLocation>
</comment>
<proteinExistence type="inferred from homology"/>
<dbReference type="GO" id="GO:0022857">
    <property type="term" value="F:transmembrane transporter activity"/>
    <property type="evidence" value="ECO:0007669"/>
    <property type="project" value="InterPro"/>
</dbReference>
<dbReference type="PANTHER" id="PTHR30472:SF70">
    <property type="entry name" value="MOLYBDATE IMPORT SYSTEM PERMEASE PROTEIN MOLB"/>
    <property type="match status" value="1"/>
</dbReference>
<feature type="transmembrane region" description="Helical" evidence="8">
    <location>
        <begin position="63"/>
        <end position="81"/>
    </location>
</feature>
<evidence type="ECO:0000313" key="9">
    <source>
        <dbReference type="EMBL" id="ABA05333.1"/>
    </source>
</evidence>
<evidence type="ECO:0000256" key="7">
    <source>
        <dbReference type="ARBA" id="ARBA00023136"/>
    </source>
</evidence>
<keyword evidence="5 8" id="KW-0812">Transmembrane</keyword>
<gene>
    <name evidence="9" type="ordered locus">Nwi_2075</name>
</gene>
<feature type="transmembrane region" description="Helical" evidence="8">
    <location>
        <begin position="236"/>
        <end position="260"/>
    </location>
</feature>
<feature type="transmembrane region" description="Helical" evidence="8">
    <location>
        <begin position="310"/>
        <end position="328"/>
    </location>
</feature>
<feature type="transmembrane region" description="Helical" evidence="8">
    <location>
        <begin position="195"/>
        <end position="216"/>
    </location>
</feature>
<keyword evidence="10" id="KW-1185">Reference proteome</keyword>
<dbReference type="AlphaFoldDB" id="Q3SQV8"/>
<feature type="transmembrane region" description="Helical" evidence="8">
    <location>
        <begin position="145"/>
        <end position="166"/>
    </location>
</feature>
<dbReference type="PANTHER" id="PTHR30472">
    <property type="entry name" value="FERRIC ENTEROBACTIN TRANSPORT SYSTEM PERMEASE PROTEIN"/>
    <property type="match status" value="1"/>
</dbReference>
<dbReference type="FunFam" id="1.10.3470.10:FF:000001">
    <property type="entry name" value="Vitamin B12 ABC transporter permease BtuC"/>
    <property type="match status" value="1"/>
</dbReference>
<evidence type="ECO:0000256" key="8">
    <source>
        <dbReference type="SAM" id="Phobius"/>
    </source>
</evidence>
<keyword evidence="6 8" id="KW-1133">Transmembrane helix</keyword>
<sequence length="333" mass="34654">MTRLMFTPVLLLGAILFALTIGRYPLQIGDVVSFFLAMAGLKPMAPESYQLLHNIIVEIRLPRILGAALVGAALASSGAAFQAVFRNPLVSPGILGVLGGASFGAALGILLFGNWALVQLSAFIMGLVAVSVGLMIASMFGQASMILLVLGGMISAALFTSALSIVKYTADPYEELPAIVYWLMGSLGGVDMTQIRWAMIPIVGGLVALSLFGRALDALSMGDDEARALGVPAQPVRYGVIGAATLVSALSVSLAGMIGWVGLVVPHVVRLALGPGNARLLPISAFCGAIFLIGADCLSRSIMRSEIPIGILTELLGIPAFIIVLHRARSGWT</sequence>
<keyword evidence="3" id="KW-0813">Transport</keyword>
<evidence type="ECO:0000256" key="2">
    <source>
        <dbReference type="ARBA" id="ARBA00007935"/>
    </source>
</evidence>
<feature type="transmembrane region" description="Helical" evidence="8">
    <location>
        <begin position="280"/>
        <end position="298"/>
    </location>
</feature>
<keyword evidence="7 8" id="KW-0472">Membrane</keyword>
<dbReference type="Gene3D" id="1.10.3470.10">
    <property type="entry name" value="ABC transporter involved in vitamin B12 uptake, BtuC"/>
    <property type="match status" value="1"/>
</dbReference>
<evidence type="ECO:0000256" key="3">
    <source>
        <dbReference type="ARBA" id="ARBA00022448"/>
    </source>
</evidence>
<dbReference type="HOGENOM" id="CLU_013016_0_2_5"/>
<reference evidence="9 10" key="1">
    <citation type="journal article" date="2006" name="Appl. Environ. Microbiol.">
        <title>Genome sequence of the chemolithoautotrophic nitrite-oxidizing bacterium Nitrobacter winogradskyi Nb-255.</title>
        <authorList>
            <person name="Starkenburg S.R."/>
            <person name="Chain P.S."/>
            <person name="Sayavedra-Soto L.A."/>
            <person name="Hauser L."/>
            <person name="Land M.L."/>
            <person name="Larimer F.W."/>
            <person name="Malfatti S.A."/>
            <person name="Klotz M.G."/>
            <person name="Bottomley P.J."/>
            <person name="Arp D.J."/>
            <person name="Hickey W.J."/>
        </authorList>
    </citation>
    <scope>NUCLEOTIDE SEQUENCE [LARGE SCALE GENOMIC DNA]</scope>
    <source>
        <strain evidence="10">ATCC 25391 / DSM 10237 / CIP 104748 / NCIMB 11846 / Nb-255</strain>
    </source>
</reference>
<dbReference type="RefSeq" id="WP_011315312.1">
    <property type="nucleotide sequence ID" value="NC_007406.1"/>
</dbReference>
<organism evidence="9 10">
    <name type="scientific">Nitrobacter winogradskyi (strain ATCC 25391 / DSM 10237 / CIP 104748 / NCIMB 11846 / Nb-255)</name>
    <dbReference type="NCBI Taxonomy" id="323098"/>
    <lineage>
        <taxon>Bacteria</taxon>
        <taxon>Pseudomonadati</taxon>
        <taxon>Pseudomonadota</taxon>
        <taxon>Alphaproteobacteria</taxon>
        <taxon>Hyphomicrobiales</taxon>
        <taxon>Nitrobacteraceae</taxon>
        <taxon>Nitrobacter</taxon>
    </lineage>
</organism>
<dbReference type="eggNOG" id="COG0609">
    <property type="taxonomic scope" value="Bacteria"/>
</dbReference>
<dbReference type="KEGG" id="nwi:Nwi_2075"/>
<evidence type="ECO:0000256" key="4">
    <source>
        <dbReference type="ARBA" id="ARBA00022475"/>
    </source>
</evidence>
<comment type="similarity">
    <text evidence="2">Belongs to the binding-protein-dependent transport system permease family. FecCD subfamily.</text>
</comment>
<dbReference type="GO" id="GO:0033214">
    <property type="term" value="P:siderophore-iron import into cell"/>
    <property type="evidence" value="ECO:0007669"/>
    <property type="project" value="TreeGrafter"/>
</dbReference>
<accession>Q3SQV8</accession>
<name>Q3SQV8_NITWN</name>
<protein>
    <submittedName>
        <fullName evidence="9">ABC-type Fe3+-siderophore transport system permease component</fullName>
    </submittedName>
</protein>
<dbReference type="STRING" id="323098.Nwi_2075"/>
<dbReference type="Pfam" id="PF01032">
    <property type="entry name" value="FecCD"/>
    <property type="match status" value="1"/>
</dbReference>
<dbReference type="SUPFAM" id="SSF81345">
    <property type="entry name" value="ABC transporter involved in vitamin B12 uptake, BtuC"/>
    <property type="match status" value="1"/>
</dbReference>
<dbReference type="InterPro" id="IPR000522">
    <property type="entry name" value="ABC_transptr_permease_BtuC"/>
</dbReference>
<dbReference type="GO" id="GO:0005886">
    <property type="term" value="C:plasma membrane"/>
    <property type="evidence" value="ECO:0007669"/>
    <property type="project" value="UniProtKB-SubCell"/>
</dbReference>
<feature type="transmembrane region" description="Helical" evidence="8">
    <location>
        <begin position="118"/>
        <end position="138"/>
    </location>
</feature>
<dbReference type="OrthoDB" id="9811975at2"/>
<evidence type="ECO:0000313" key="10">
    <source>
        <dbReference type="Proteomes" id="UP000002531"/>
    </source>
</evidence>
<evidence type="ECO:0000256" key="5">
    <source>
        <dbReference type="ARBA" id="ARBA00022692"/>
    </source>
</evidence>
<dbReference type="CDD" id="cd06550">
    <property type="entry name" value="TM_ABC_iron-siderophores_like"/>
    <property type="match status" value="1"/>
</dbReference>
<dbReference type="InterPro" id="IPR037294">
    <property type="entry name" value="ABC_BtuC-like"/>
</dbReference>
<dbReference type="EMBL" id="CP000115">
    <property type="protein sequence ID" value="ABA05333.1"/>
    <property type="molecule type" value="Genomic_DNA"/>
</dbReference>
<dbReference type="Proteomes" id="UP000002531">
    <property type="component" value="Chromosome"/>
</dbReference>
<feature type="transmembrane region" description="Helical" evidence="8">
    <location>
        <begin position="93"/>
        <end position="112"/>
    </location>
</feature>
<evidence type="ECO:0000256" key="6">
    <source>
        <dbReference type="ARBA" id="ARBA00022989"/>
    </source>
</evidence>
<evidence type="ECO:0000256" key="1">
    <source>
        <dbReference type="ARBA" id="ARBA00004651"/>
    </source>
</evidence>
<keyword evidence="4" id="KW-1003">Cell membrane</keyword>